<dbReference type="InterPro" id="IPR041588">
    <property type="entry name" value="Integrase_H2C2"/>
</dbReference>
<dbReference type="CDD" id="cd09274">
    <property type="entry name" value="RNase_HI_RT_Ty3"/>
    <property type="match status" value="1"/>
</dbReference>
<feature type="domain" description="Integrase zinc-binding" evidence="17">
    <location>
        <begin position="633"/>
        <end position="686"/>
    </location>
</feature>
<dbReference type="SUPFAM" id="SSF53098">
    <property type="entry name" value="Ribonuclease H-like"/>
    <property type="match status" value="1"/>
</dbReference>
<keyword evidence="2" id="KW-0808">Transferase</keyword>
<evidence type="ECO:0000256" key="8">
    <source>
        <dbReference type="ARBA" id="ARBA00022801"/>
    </source>
</evidence>
<feature type="region of interest" description="Disordered" evidence="15">
    <location>
        <begin position="99"/>
        <end position="119"/>
    </location>
</feature>
<dbReference type="Pfam" id="PF17917">
    <property type="entry name" value="RT_RNaseH"/>
    <property type="match status" value="1"/>
</dbReference>
<keyword evidence="4" id="KW-0540">Nuclease</keyword>
<organism evidence="19 20">
    <name type="scientific">Tanacetum coccineum</name>
    <dbReference type="NCBI Taxonomy" id="301880"/>
    <lineage>
        <taxon>Eukaryota</taxon>
        <taxon>Viridiplantae</taxon>
        <taxon>Streptophyta</taxon>
        <taxon>Embryophyta</taxon>
        <taxon>Tracheophyta</taxon>
        <taxon>Spermatophyta</taxon>
        <taxon>Magnoliopsida</taxon>
        <taxon>eudicotyledons</taxon>
        <taxon>Gunneridae</taxon>
        <taxon>Pentapetalae</taxon>
        <taxon>asterids</taxon>
        <taxon>campanulids</taxon>
        <taxon>Asterales</taxon>
        <taxon>Asteraceae</taxon>
        <taxon>Asteroideae</taxon>
        <taxon>Anthemideae</taxon>
        <taxon>Anthemidinae</taxon>
        <taxon>Tanacetum</taxon>
    </lineage>
</organism>
<keyword evidence="12" id="KW-0239">DNA-directed DNA polymerase</keyword>
<gene>
    <name evidence="19" type="ORF">Tco_0908626</name>
</gene>
<dbReference type="EMBL" id="BQNB010014453">
    <property type="protein sequence ID" value="GJT28351.1"/>
    <property type="molecule type" value="Genomic_DNA"/>
</dbReference>
<feature type="compositionally biased region" description="Acidic residues" evidence="15">
    <location>
        <begin position="107"/>
        <end position="116"/>
    </location>
</feature>
<reference evidence="19" key="1">
    <citation type="journal article" date="2022" name="Int. J. Mol. Sci.">
        <title>Draft Genome of Tanacetum Coccineum: Genomic Comparison of Closely Related Tanacetum-Family Plants.</title>
        <authorList>
            <person name="Yamashiro T."/>
            <person name="Shiraishi A."/>
            <person name="Nakayama K."/>
            <person name="Satake H."/>
        </authorList>
    </citation>
    <scope>NUCLEOTIDE SEQUENCE</scope>
</reference>
<keyword evidence="3" id="KW-0548">Nucleotidyltransferase</keyword>
<evidence type="ECO:0000256" key="1">
    <source>
        <dbReference type="ARBA" id="ARBA00022670"/>
    </source>
</evidence>
<keyword evidence="10" id="KW-0229">DNA integration</keyword>
<evidence type="ECO:0000313" key="19">
    <source>
        <dbReference type="EMBL" id="GJT28351.1"/>
    </source>
</evidence>
<keyword evidence="13" id="KW-0238">DNA-binding</keyword>
<dbReference type="Pfam" id="PF08284">
    <property type="entry name" value="RVP_2"/>
    <property type="match status" value="1"/>
</dbReference>
<keyword evidence="8" id="KW-0378">Hydrolase</keyword>
<evidence type="ECO:0000256" key="9">
    <source>
        <dbReference type="ARBA" id="ARBA00022842"/>
    </source>
</evidence>
<dbReference type="InterPro" id="IPR041373">
    <property type="entry name" value="RT_RNaseH"/>
</dbReference>
<dbReference type="InterPro" id="IPR050951">
    <property type="entry name" value="Retrovirus_Pol_polyprotein"/>
</dbReference>
<accession>A0ABQ5CR50</accession>
<evidence type="ECO:0000256" key="10">
    <source>
        <dbReference type="ARBA" id="ARBA00022908"/>
    </source>
</evidence>
<evidence type="ECO:0000256" key="11">
    <source>
        <dbReference type="ARBA" id="ARBA00022918"/>
    </source>
</evidence>
<feature type="domain" description="Tf2-1-like SH3-like" evidence="18">
    <location>
        <begin position="864"/>
        <end position="928"/>
    </location>
</feature>
<dbReference type="GO" id="GO:0003964">
    <property type="term" value="F:RNA-directed DNA polymerase activity"/>
    <property type="evidence" value="ECO:0007669"/>
    <property type="project" value="UniProtKB-KW"/>
</dbReference>
<dbReference type="Gene3D" id="3.30.420.10">
    <property type="entry name" value="Ribonuclease H-like superfamily/Ribonuclease H"/>
    <property type="match status" value="2"/>
</dbReference>
<evidence type="ECO:0000256" key="2">
    <source>
        <dbReference type="ARBA" id="ARBA00022679"/>
    </source>
</evidence>
<protein>
    <submittedName>
        <fullName evidence="19">Reverse transcriptase domain-containing protein</fullName>
    </submittedName>
</protein>
<dbReference type="Gene3D" id="3.10.10.10">
    <property type="entry name" value="HIV Type 1 Reverse Transcriptase, subunit A, domain 1"/>
    <property type="match status" value="1"/>
</dbReference>
<evidence type="ECO:0000256" key="12">
    <source>
        <dbReference type="ARBA" id="ARBA00022932"/>
    </source>
</evidence>
<feature type="domain" description="Reverse transcriptase RNase H-like" evidence="16">
    <location>
        <begin position="445"/>
        <end position="541"/>
    </location>
</feature>
<dbReference type="InterPro" id="IPR043502">
    <property type="entry name" value="DNA/RNA_pol_sf"/>
</dbReference>
<evidence type="ECO:0000259" key="17">
    <source>
        <dbReference type="Pfam" id="PF17921"/>
    </source>
</evidence>
<dbReference type="Gene3D" id="3.30.70.270">
    <property type="match status" value="1"/>
</dbReference>
<dbReference type="Gene3D" id="1.10.340.70">
    <property type="match status" value="1"/>
</dbReference>
<dbReference type="InterPro" id="IPR012337">
    <property type="entry name" value="RNaseH-like_sf"/>
</dbReference>
<dbReference type="InterPro" id="IPR036397">
    <property type="entry name" value="RNaseH_sf"/>
</dbReference>
<keyword evidence="11 19" id="KW-0695">RNA-directed DNA polymerase</keyword>
<dbReference type="Pfam" id="PF17921">
    <property type="entry name" value="Integrase_H2C2"/>
    <property type="match status" value="1"/>
</dbReference>
<dbReference type="PANTHER" id="PTHR37984">
    <property type="entry name" value="PROTEIN CBG26694"/>
    <property type="match status" value="1"/>
</dbReference>
<evidence type="ECO:0000313" key="20">
    <source>
        <dbReference type="Proteomes" id="UP001151760"/>
    </source>
</evidence>
<evidence type="ECO:0000256" key="3">
    <source>
        <dbReference type="ARBA" id="ARBA00022695"/>
    </source>
</evidence>
<dbReference type="Pfam" id="PF24626">
    <property type="entry name" value="SH3_Tf2-1"/>
    <property type="match status" value="1"/>
</dbReference>
<evidence type="ECO:0000256" key="4">
    <source>
        <dbReference type="ARBA" id="ARBA00022722"/>
    </source>
</evidence>
<keyword evidence="5" id="KW-0479">Metal-binding</keyword>
<dbReference type="InterPro" id="IPR056924">
    <property type="entry name" value="SH3_Tf2-1"/>
</dbReference>
<proteinExistence type="predicted"/>
<dbReference type="InterPro" id="IPR043128">
    <property type="entry name" value="Rev_trsase/Diguanyl_cyclase"/>
</dbReference>
<dbReference type="PANTHER" id="PTHR37984:SF5">
    <property type="entry name" value="PROTEIN NYNRIN-LIKE"/>
    <property type="match status" value="1"/>
</dbReference>
<keyword evidence="6" id="KW-0064">Aspartyl protease</keyword>
<keyword evidence="1" id="KW-0645">Protease</keyword>
<keyword evidence="14" id="KW-0233">DNA recombination</keyword>
<evidence type="ECO:0000256" key="6">
    <source>
        <dbReference type="ARBA" id="ARBA00022750"/>
    </source>
</evidence>
<evidence type="ECO:0000256" key="15">
    <source>
        <dbReference type="SAM" id="MobiDB-lite"/>
    </source>
</evidence>
<evidence type="ECO:0000259" key="18">
    <source>
        <dbReference type="Pfam" id="PF24626"/>
    </source>
</evidence>
<evidence type="ECO:0000256" key="7">
    <source>
        <dbReference type="ARBA" id="ARBA00022759"/>
    </source>
</evidence>
<keyword evidence="20" id="KW-1185">Reference proteome</keyword>
<evidence type="ECO:0000259" key="16">
    <source>
        <dbReference type="Pfam" id="PF17917"/>
    </source>
</evidence>
<dbReference type="PROSITE" id="PS51257">
    <property type="entry name" value="PROKAR_LIPOPROTEIN"/>
    <property type="match status" value="1"/>
</dbReference>
<dbReference type="SUPFAM" id="SSF56672">
    <property type="entry name" value="DNA/RNA polymerases"/>
    <property type="match status" value="1"/>
</dbReference>
<evidence type="ECO:0000256" key="5">
    <source>
        <dbReference type="ARBA" id="ARBA00022723"/>
    </source>
</evidence>
<name>A0ABQ5CR50_9ASTR</name>
<keyword evidence="9" id="KW-0460">Magnesium</keyword>
<reference evidence="19" key="2">
    <citation type="submission" date="2022-01" db="EMBL/GenBank/DDBJ databases">
        <authorList>
            <person name="Yamashiro T."/>
            <person name="Shiraishi A."/>
            <person name="Satake H."/>
            <person name="Nakayama K."/>
        </authorList>
    </citation>
    <scope>NUCLEOTIDE SEQUENCE</scope>
</reference>
<dbReference type="Proteomes" id="UP001151760">
    <property type="component" value="Unassembled WGS sequence"/>
</dbReference>
<evidence type="ECO:0000256" key="14">
    <source>
        <dbReference type="ARBA" id="ARBA00023172"/>
    </source>
</evidence>
<evidence type="ECO:0000256" key="13">
    <source>
        <dbReference type="ARBA" id="ARBA00023125"/>
    </source>
</evidence>
<sequence length="941" mass="108197">MYPPRRQRYCWNIAFATGCRRMVDDAELPRKFRGMEYVTKVIAKDGTVTRFEGRFPQFIEEEEEKKPKPYNLYGFVDLMENEQVYAKNGFAPHRIPQPEGNHNGWLSEEEEADSDSESTAMVVRKTKRQYWWKCLPELMRWEWLDNAVLRKECDECYGSGSGSDVKKAKGGTNFMAAAPSREGYTGSQPWCAKCRTHHNEKLIVRYVSIARGWSSCERLSFSCIPTEPVNAVDGKAYQKACYKLWDGVVLILVVGKVRGRGFLRGCKLETRISIFTLDLIPLGHGSFDVIIGMDWLSHNKAVIFVEVFLDDLKGLPPQRQVEFRIELIPGAMPVANHSPWGSLVLFVKKKDGSMRMCIDYRELNKLTVKNHYPLPRIDDLFDQLQGGIHVDPSKIEAVKNWKAPTTPFEVRSFLGLAVGDGEAAFQTLKNNLCDAPILSLPDGVEDFIVYCDASNQGLGCVLMQRDKVIAYASRQLKIHEKNYTTHDLELGAVVFALKTWRHYLYGTKSVIYTDHKSLQHIFDQKDLNMRQRRWIELFSDYECEIRYHPGKANVVADALSRKERVKPRRVRAMAMTIQSGMKVLILAAQKEAFEQENFPSERLNGLEQQMEKRDDGSLYFMDRIWVPLVGDVRITIMDEAHKSKYSVHPGADKMYYDLRDMYWWPGIKRYIAIYVSKCLTCSKVKAEHQRPSGLLQQPEIPEWKWDKITMDFITKLPRSKNGHDTIWVIVDRLTKSAHFLAIREDYSTERLARIYIDEITVQNALGTRLDIEYAYSTQMDGQSERTIQTLEDILRACVIDFGGSWDVHLPLAEFSYNNSYHSSIRCAPFEALYGRKYRSPVLWAEIGESSLIGPERKPLEFEVGDRVMLKVSPWKGVIRFGKKGKLAPRYVGPFEILKRVGLVAYQLRLPEELSGVHDTFHVLNLKKCLADASLSLPLDED</sequence>
<keyword evidence="7" id="KW-0255">Endonuclease</keyword>
<comment type="caution">
    <text evidence="19">The sequence shown here is derived from an EMBL/GenBank/DDBJ whole genome shotgun (WGS) entry which is preliminary data.</text>
</comment>